<evidence type="ECO:0000313" key="1">
    <source>
        <dbReference type="EMBL" id="KAK9879704.1"/>
    </source>
</evidence>
<dbReference type="Proteomes" id="UP001431783">
    <property type="component" value="Unassembled WGS sequence"/>
</dbReference>
<name>A0AAW1UJY8_9CUCU</name>
<organism evidence="1 2">
    <name type="scientific">Henosepilachna vigintioctopunctata</name>
    <dbReference type="NCBI Taxonomy" id="420089"/>
    <lineage>
        <taxon>Eukaryota</taxon>
        <taxon>Metazoa</taxon>
        <taxon>Ecdysozoa</taxon>
        <taxon>Arthropoda</taxon>
        <taxon>Hexapoda</taxon>
        <taxon>Insecta</taxon>
        <taxon>Pterygota</taxon>
        <taxon>Neoptera</taxon>
        <taxon>Endopterygota</taxon>
        <taxon>Coleoptera</taxon>
        <taxon>Polyphaga</taxon>
        <taxon>Cucujiformia</taxon>
        <taxon>Coccinelloidea</taxon>
        <taxon>Coccinellidae</taxon>
        <taxon>Epilachninae</taxon>
        <taxon>Epilachnini</taxon>
        <taxon>Henosepilachna</taxon>
    </lineage>
</organism>
<comment type="caution">
    <text evidence="1">The sequence shown here is derived from an EMBL/GenBank/DDBJ whole genome shotgun (WGS) entry which is preliminary data.</text>
</comment>
<keyword evidence="2" id="KW-1185">Reference proteome</keyword>
<protein>
    <submittedName>
        <fullName evidence="1">Uncharacterized protein</fullName>
    </submittedName>
</protein>
<sequence>MAPTEVDGESESDEFVRSNVRSVEVQFFYNCCIKEQCKMFIYQVCEGSYHDSCLIRKKLKVTVKTTVLCAECAELTETKPGIKEFYNENSIMEIQYLRHLVAEMDDKNILKPNNQ</sequence>
<dbReference type="AlphaFoldDB" id="A0AAW1UJY8"/>
<proteinExistence type="predicted"/>
<feature type="non-terminal residue" evidence="1">
    <location>
        <position position="115"/>
    </location>
</feature>
<evidence type="ECO:0000313" key="2">
    <source>
        <dbReference type="Proteomes" id="UP001431783"/>
    </source>
</evidence>
<dbReference type="EMBL" id="JARQZJ010000062">
    <property type="protein sequence ID" value="KAK9879704.1"/>
    <property type="molecule type" value="Genomic_DNA"/>
</dbReference>
<gene>
    <name evidence="1" type="ORF">WA026_006764</name>
</gene>
<reference evidence="1 2" key="1">
    <citation type="submission" date="2023-03" db="EMBL/GenBank/DDBJ databases">
        <title>Genome insight into feeding habits of ladybird beetles.</title>
        <authorList>
            <person name="Li H.-S."/>
            <person name="Huang Y.-H."/>
            <person name="Pang H."/>
        </authorList>
    </citation>
    <scope>NUCLEOTIDE SEQUENCE [LARGE SCALE GENOMIC DNA]</scope>
    <source>
        <strain evidence="1">SYSU_2023b</strain>
        <tissue evidence="1">Whole body</tissue>
    </source>
</reference>
<accession>A0AAW1UJY8</accession>